<dbReference type="Proteomes" id="UP001180020">
    <property type="component" value="Unassembled WGS sequence"/>
</dbReference>
<proteinExistence type="predicted"/>
<evidence type="ECO:0000313" key="1">
    <source>
        <dbReference type="EMBL" id="KAK1291693.1"/>
    </source>
</evidence>
<reference evidence="1" key="2">
    <citation type="submission" date="2023-06" db="EMBL/GenBank/DDBJ databases">
        <authorList>
            <person name="Ma L."/>
            <person name="Liu K.-W."/>
            <person name="Li Z."/>
            <person name="Hsiao Y.-Y."/>
            <person name="Qi Y."/>
            <person name="Fu T."/>
            <person name="Tang G."/>
            <person name="Zhang D."/>
            <person name="Sun W.-H."/>
            <person name="Liu D.-K."/>
            <person name="Li Y."/>
            <person name="Chen G.-Z."/>
            <person name="Liu X.-D."/>
            <person name="Liao X.-Y."/>
            <person name="Jiang Y.-T."/>
            <person name="Yu X."/>
            <person name="Hao Y."/>
            <person name="Huang J."/>
            <person name="Zhao X.-W."/>
            <person name="Ke S."/>
            <person name="Chen Y.-Y."/>
            <person name="Wu W.-L."/>
            <person name="Hsu J.-L."/>
            <person name="Lin Y.-F."/>
            <person name="Huang M.-D."/>
            <person name="Li C.-Y."/>
            <person name="Huang L."/>
            <person name="Wang Z.-W."/>
            <person name="Zhao X."/>
            <person name="Zhong W.-Y."/>
            <person name="Peng D.-H."/>
            <person name="Ahmad S."/>
            <person name="Lan S."/>
            <person name="Zhang J.-S."/>
            <person name="Tsai W.-C."/>
            <person name="Van De Peer Y."/>
            <person name="Liu Z.-J."/>
        </authorList>
    </citation>
    <scope>NUCLEOTIDE SEQUENCE</scope>
    <source>
        <strain evidence="1">CP</strain>
        <tissue evidence="1">Leaves</tissue>
    </source>
</reference>
<organism evidence="1 2">
    <name type="scientific">Acorus calamus</name>
    <name type="common">Sweet flag</name>
    <dbReference type="NCBI Taxonomy" id="4465"/>
    <lineage>
        <taxon>Eukaryota</taxon>
        <taxon>Viridiplantae</taxon>
        <taxon>Streptophyta</taxon>
        <taxon>Embryophyta</taxon>
        <taxon>Tracheophyta</taxon>
        <taxon>Spermatophyta</taxon>
        <taxon>Magnoliopsida</taxon>
        <taxon>Liliopsida</taxon>
        <taxon>Acoraceae</taxon>
        <taxon>Acorus</taxon>
    </lineage>
</organism>
<evidence type="ECO:0000313" key="2">
    <source>
        <dbReference type="Proteomes" id="UP001180020"/>
    </source>
</evidence>
<name>A0AAV9CTT6_ACOCL</name>
<dbReference type="EMBL" id="JAUJYO010000017">
    <property type="protein sequence ID" value="KAK1291693.1"/>
    <property type="molecule type" value="Genomic_DNA"/>
</dbReference>
<sequence>MELSIDAPIDSIIDRNQGPSMIKKILPPVVETSLQEESPGGSRSDQMVEIVEVPKEVLKIQQHEVMLRQQIEVARAKLKLFIRAFLDHGPEPGILVAGANAVLFLVSKSIPWDLQRNQLHMLIESLLPDSSLPLLILACDTLGDAVRDSSLKIIDRLNVDREKISSFRVVIFLNWDAPLQHLNGFLMDECLREGLQ</sequence>
<gene>
    <name evidence="1" type="ORF">QJS10_CPB17g01956</name>
</gene>
<protein>
    <submittedName>
        <fullName evidence="1">Uncharacterized protein</fullName>
    </submittedName>
</protein>
<reference evidence="1" key="1">
    <citation type="journal article" date="2023" name="Nat. Commun.">
        <title>Diploid and tetraploid genomes of Acorus and the evolution of monocots.</title>
        <authorList>
            <person name="Ma L."/>
            <person name="Liu K.W."/>
            <person name="Li Z."/>
            <person name="Hsiao Y.Y."/>
            <person name="Qi Y."/>
            <person name="Fu T."/>
            <person name="Tang G.D."/>
            <person name="Zhang D."/>
            <person name="Sun W.H."/>
            <person name="Liu D.K."/>
            <person name="Li Y."/>
            <person name="Chen G.Z."/>
            <person name="Liu X.D."/>
            <person name="Liao X.Y."/>
            <person name="Jiang Y.T."/>
            <person name="Yu X."/>
            <person name="Hao Y."/>
            <person name="Huang J."/>
            <person name="Zhao X.W."/>
            <person name="Ke S."/>
            <person name="Chen Y.Y."/>
            <person name="Wu W.L."/>
            <person name="Hsu J.L."/>
            <person name="Lin Y.F."/>
            <person name="Huang M.D."/>
            <person name="Li C.Y."/>
            <person name="Huang L."/>
            <person name="Wang Z.W."/>
            <person name="Zhao X."/>
            <person name="Zhong W.Y."/>
            <person name="Peng D.H."/>
            <person name="Ahmad S."/>
            <person name="Lan S."/>
            <person name="Zhang J.S."/>
            <person name="Tsai W.C."/>
            <person name="Van de Peer Y."/>
            <person name="Liu Z.J."/>
        </authorList>
    </citation>
    <scope>NUCLEOTIDE SEQUENCE</scope>
    <source>
        <strain evidence="1">CP</strain>
    </source>
</reference>
<keyword evidence="2" id="KW-1185">Reference proteome</keyword>
<accession>A0AAV9CTT6</accession>
<comment type="caution">
    <text evidence="1">The sequence shown here is derived from an EMBL/GenBank/DDBJ whole genome shotgun (WGS) entry which is preliminary data.</text>
</comment>
<dbReference type="AlphaFoldDB" id="A0AAV9CTT6"/>